<reference evidence="2 3" key="1">
    <citation type="journal article" date="2024" name="Nat. Commun.">
        <title>Phylogenomics reveals the evolutionary origins of lichenization in chlorophyte algae.</title>
        <authorList>
            <person name="Puginier C."/>
            <person name="Libourel C."/>
            <person name="Otte J."/>
            <person name="Skaloud P."/>
            <person name="Haon M."/>
            <person name="Grisel S."/>
            <person name="Petersen M."/>
            <person name="Berrin J.G."/>
            <person name="Delaux P.M."/>
            <person name="Dal Grande F."/>
            <person name="Keller J."/>
        </authorList>
    </citation>
    <scope>NUCLEOTIDE SEQUENCE [LARGE SCALE GENOMIC DNA]</scope>
    <source>
        <strain evidence="2 3">SAG 2523</strain>
    </source>
</reference>
<organism evidence="2 3">
    <name type="scientific">Apatococcus fuscideae</name>
    <dbReference type="NCBI Taxonomy" id="2026836"/>
    <lineage>
        <taxon>Eukaryota</taxon>
        <taxon>Viridiplantae</taxon>
        <taxon>Chlorophyta</taxon>
        <taxon>core chlorophytes</taxon>
        <taxon>Trebouxiophyceae</taxon>
        <taxon>Chlorellales</taxon>
        <taxon>Chlorellaceae</taxon>
        <taxon>Apatococcus</taxon>
    </lineage>
</organism>
<gene>
    <name evidence="2" type="ORF">WJX84_003528</name>
</gene>
<dbReference type="AlphaFoldDB" id="A0AAW1TBM5"/>
<dbReference type="EMBL" id="JALJOV010000170">
    <property type="protein sequence ID" value="KAK9866328.1"/>
    <property type="molecule type" value="Genomic_DNA"/>
</dbReference>
<comment type="caution">
    <text evidence="2">The sequence shown here is derived from an EMBL/GenBank/DDBJ whole genome shotgun (WGS) entry which is preliminary data.</text>
</comment>
<name>A0AAW1TBM5_9CHLO</name>
<feature type="region of interest" description="Disordered" evidence="1">
    <location>
        <begin position="230"/>
        <end position="252"/>
    </location>
</feature>
<proteinExistence type="predicted"/>
<feature type="compositionally biased region" description="Basic and acidic residues" evidence="1">
    <location>
        <begin position="241"/>
        <end position="252"/>
    </location>
</feature>
<evidence type="ECO:0000313" key="3">
    <source>
        <dbReference type="Proteomes" id="UP001485043"/>
    </source>
</evidence>
<accession>A0AAW1TBM5</accession>
<protein>
    <submittedName>
        <fullName evidence="2">Uncharacterized protein</fullName>
    </submittedName>
</protein>
<evidence type="ECO:0000256" key="1">
    <source>
        <dbReference type="SAM" id="MobiDB-lite"/>
    </source>
</evidence>
<keyword evidence="3" id="KW-1185">Reference proteome</keyword>
<sequence length="252" mass="28316">MQIHVLSVDRLLHCRDHLTAASILSHRLPQRKQIARLSQQNDEAVQLSSLSQTEEKPLPWSFHFQHNERYLQWSDSAQEQLLKLHVSEKLGLDLKEVGQRLRELDLLLPDLVQRLPRLKADLLMKLLSDTEVLGSKLMALKTILPSVNIQRLAARFPLLLTDFDADALLQKANELRATLPGVDLNDLVDCEPMIFMADVPKVLADVERLLGSSVDPVKYFAANPRQVMDMQQGGLPSSAEKGSDHDPGGCKI</sequence>
<dbReference type="Proteomes" id="UP001485043">
    <property type="component" value="Unassembled WGS sequence"/>
</dbReference>
<evidence type="ECO:0000313" key="2">
    <source>
        <dbReference type="EMBL" id="KAK9866328.1"/>
    </source>
</evidence>